<sequence length="76" mass="8571">MTLETPISGHVFIKNNNFVVNFHSEKIKLLKPGSTKFQAGTGSHNQIKENIRYKNLRVTEITSPDNTVLISSDKSR</sequence>
<feature type="non-terminal residue" evidence="1">
    <location>
        <position position="76"/>
    </location>
</feature>
<dbReference type="EMBL" id="HACG01052492">
    <property type="protein sequence ID" value="CEK99363.1"/>
    <property type="molecule type" value="Transcribed_RNA"/>
</dbReference>
<organism evidence="1">
    <name type="scientific">Arion vulgaris</name>
    <dbReference type="NCBI Taxonomy" id="1028688"/>
    <lineage>
        <taxon>Eukaryota</taxon>
        <taxon>Metazoa</taxon>
        <taxon>Spiralia</taxon>
        <taxon>Lophotrochozoa</taxon>
        <taxon>Mollusca</taxon>
        <taxon>Gastropoda</taxon>
        <taxon>Heterobranchia</taxon>
        <taxon>Euthyneura</taxon>
        <taxon>Panpulmonata</taxon>
        <taxon>Eupulmonata</taxon>
        <taxon>Stylommatophora</taxon>
        <taxon>Helicina</taxon>
        <taxon>Arionoidea</taxon>
        <taxon>Arionidae</taxon>
        <taxon>Arion</taxon>
    </lineage>
</organism>
<proteinExistence type="predicted"/>
<dbReference type="AlphaFoldDB" id="A0A0B7C2D7"/>
<gene>
    <name evidence="1" type="primary">ORF221101</name>
</gene>
<accession>A0A0B7C2D7</accession>
<reference evidence="1" key="1">
    <citation type="submission" date="2014-12" db="EMBL/GenBank/DDBJ databases">
        <title>Insight into the proteome of Arion vulgaris.</title>
        <authorList>
            <person name="Aradska J."/>
            <person name="Bulat T."/>
            <person name="Smidak R."/>
            <person name="Sarate P."/>
            <person name="Gangsoo J."/>
            <person name="Sialana F."/>
            <person name="Bilban M."/>
            <person name="Lubec G."/>
        </authorList>
    </citation>
    <scope>NUCLEOTIDE SEQUENCE</scope>
    <source>
        <tissue evidence="1">Skin</tissue>
    </source>
</reference>
<evidence type="ECO:0000313" key="1">
    <source>
        <dbReference type="EMBL" id="CEK99363.1"/>
    </source>
</evidence>
<protein>
    <submittedName>
        <fullName evidence="1">Uncharacterized protein</fullName>
    </submittedName>
</protein>
<name>A0A0B7C2D7_9EUPU</name>